<dbReference type="AlphaFoldDB" id="A0A6A6SLA1"/>
<evidence type="ECO:0000313" key="4">
    <source>
        <dbReference type="Proteomes" id="UP000799324"/>
    </source>
</evidence>
<proteinExistence type="predicted"/>
<feature type="region of interest" description="Disordered" evidence="2">
    <location>
        <begin position="80"/>
        <end position="144"/>
    </location>
</feature>
<reference evidence="3" key="1">
    <citation type="journal article" date="2020" name="Stud. Mycol.">
        <title>101 Dothideomycetes genomes: a test case for predicting lifestyles and emergence of pathogens.</title>
        <authorList>
            <person name="Haridas S."/>
            <person name="Albert R."/>
            <person name="Binder M."/>
            <person name="Bloem J."/>
            <person name="Labutti K."/>
            <person name="Salamov A."/>
            <person name="Andreopoulos B."/>
            <person name="Baker S."/>
            <person name="Barry K."/>
            <person name="Bills G."/>
            <person name="Bluhm B."/>
            <person name="Cannon C."/>
            <person name="Castanera R."/>
            <person name="Culley D."/>
            <person name="Daum C."/>
            <person name="Ezra D."/>
            <person name="Gonzalez J."/>
            <person name="Henrissat B."/>
            <person name="Kuo A."/>
            <person name="Liang C."/>
            <person name="Lipzen A."/>
            <person name="Lutzoni F."/>
            <person name="Magnuson J."/>
            <person name="Mondo S."/>
            <person name="Nolan M."/>
            <person name="Ohm R."/>
            <person name="Pangilinan J."/>
            <person name="Park H.-J."/>
            <person name="Ramirez L."/>
            <person name="Alfaro M."/>
            <person name="Sun H."/>
            <person name="Tritt A."/>
            <person name="Yoshinaga Y."/>
            <person name="Zwiers L.-H."/>
            <person name="Turgeon B."/>
            <person name="Goodwin S."/>
            <person name="Spatafora J."/>
            <person name="Crous P."/>
            <person name="Grigoriev I."/>
        </authorList>
    </citation>
    <scope>NUCLEOTIDE SEQUENCE</scope>
    <source>
        <strain evidence="3">CBS 122681</strain>
    </source>
</reference>
<dbReference type="GO" id="GO:0051082">
    <property type="term" value="F:unfolded protein binding"/>
    <property type="evidence" value="ECO:0007669"/>
    <property type="project" value="TreeGrafter"/>
</dbReference>
<protein>
    <recommendedName>
        <fullName evidence="1">Vacuolar ATPase assembly protein VMA22</fullName>
    </recommendedName>
</protein>
<accession>A0A6A6SLA1</accession>
<dbReference type="OrthoDB" id="408631at2759"/>
<evidence type="ECO:0000256" key="1">
    <source>
        <dbReference type="ARBA" id="ARBA00093634"/>
    </source>
</evidence>
<dbReference type="EMBL" id="MU004527">
    <property type="protein sequence ID" value="KAF2648675.1"/>
    <property type="molecule type" value="Genomic_DNA"/>
</dbReference>
<dbReference type="PANTHER" id="PTHR31996:SF2">
    <property type="entry name" value="COILED-COIL DOMAIN-CONTAINING PROTEIN 115"/>
    <property type="match status" value="1"/>
</dbReference>
<name>A0A6A6SLA1_9PLEO</name>
<dbReference type="Proteomes" id="UP000799324">
    <property type="component" value="Unassembled WGS sequence"/>
</dbReference>
<sequence>MAQVEAQRAAEPQFDSTSKAALLLRLDELLEQYLVTLDIYEKARHELAASLSSHRPISTISPALVTGETTLTTECRHREKLVDEPSVTFSVAPSSPAPKPLGSEPQNEPEATEATIEPDLPESAPPVQPGAGNETSPDNKHAPKDPIRWFGILVPPALRSAQSSFISAVEGPVPNLAALTKDLRRQEIDVARLRKQIRKL</sequence>
<gene>
    <name evidence="3" type="ORF">K491DRAFT_684495</name>
</gene>
<evidence type="ECO:0000256" key="2">
    <source>
        <dbReference type="SAM" id="MobiDB-lite"/>
    </source>
</evidence>
<keyword evidence="4" id="KW-1185">Reference proteome</keyword>
<dbReference type="Pfam" id="PF21730">
    <property type="entry name" value="Vma22_CCDC115"/>
    <property type="match status" value="1"/>
</dbReference>
<dbReference type="GO" id="GO:0070072">
    <property type="term" value="P:vacuolar proton-transporting V-type ATPase complex assembly"/>
    <property type="evidence" value="ECO:0007669"/>
    <property type="project" value="InterPro"/>
</dbReference>
<dbReference type="InterPro" id="IPR040357">
    <property type="entry name" value="Vma22/CCDC115"/>
</dbReference>
<dbReference type="PANTHER" id="PTHR31996">
    <property type="entry name" value="COILED-COIL DOMAIN-CONTAINING PROTEIN 115"/>
    <property type="match status" value="1"/>
</dbReference>
<organism evidence="3 4">
    <name type="scientific">Lophiostoma macrostomum CBS 122681</name>
    <dbReference type="NCBI Taxonomy" id="1314788"/>
    <lineage>
        <taxon>Eukaryota</taxon>
        <taxon>Fungi</taxon>
        <taxon>Dikarya</taxon>
        <taxon>Ascomycota</taxon>
        <taxon>Pezizomycotina</taxon>
        <taxon>Dothideomycetes</taxon>
        <taxon>Pleosporomycetidae</taxon>
        <taxon>Pleosporales</taxon>
        <taxon>Lophiostomataceae</taxon>
        <taxon>Lophiostoma</taxon>
    </lineage>
</organism>
<dbReference type="GO" id="GO:1990871">
    <property type="term" value="C:Vma12-Vma22 assembly complex"/>
    <property type="evidence" value="ECO:0007669"/>
    <property type="project" value="TreeGrafter"/>
</dbReference>
<evidence type="ECO:0000313" key="3">
    <source>
        <dbReference type="EMBL" id="KAF2648675.1"/>
    </source>
</evidence>